<sequence>MLWQKVFSFCCAPLRLTDAIVLLLPEIMQKSWNGG</sequence>
<gene>
    <name evidence="1" type="ORF">ASN_1627</name>
</gene>
<protein>
    <submittedName>
        <fullName evidence="1">Uncharacterized protein</fullName>
    </submittedName>
</protein>
<organism evidence="1 2">
    <name type="scientific">Acetobacter senegalensis</name>
    <dbReference type="NCBI Taxonomy" id="446692"/>
    <lineage>
        <taxon>Bacteria</taxon>
        <taxon>Pseudomonadati</taxon>
        <taxon>Pseudomonadota</taxon>
        <taxon>Alphaproteobacteria</taxon>
        <taxon>Acetobacterales</taxon>
        <taxon>Acetobacteraceae</taxon>
        <taxon>Acetobacter</taxon>
    </lineage>
</organism>
<name>A0A0U5FMI1_9PROT</name>
<dbReference type="Proteomes" id="UP000056109">
    <property type="component" value="Chromosome I"/>
</dbReference>
<proteinExistence type="predicted"/>
<accession>A0A0U5FMI1</accession>
<dbReference type="EMBL" id="LN606600">
    <property type="protein sequence ID" value="CEF40973.1"/>
    <property type="molecule type" value="Genomic_DNA"/>
</dbReference>
<reference evidence="2" key="1">
    <citation type="submission" date="2014-09" db="EMBL/GenBank/DDBJ databases">
        <authorList>
            <person name="Illeghems K.G."/>
        </authorList>
    </citation>
    <scope>NUCLEOTIDE SEQUENCE [LARGE SCALE GENOMIC DNA]</scope>
    <source>
        <strain evidence="2">108B</strain>
    </source>
</reference>
<dbReference type="PATRIC" id="fig|446692.3.peg.1660"/>
<evidence type="ECO:0000313" key="2">
    <source>
        <dbReference type="Proteomes" id="UP000056109"/>
    </source>
</evidence>
<keyword evidence="2" id="KW-1185">Reference proteome</keyword>
<dbReference type="AlphaFoldDB" id="A0A0U5FMI1"/>
<evidence type="ECO:0000313" key="1">
    <source>
        <dbReference type="EMBL" id="CEF40973.1"/>
    </source>
</evidence>
<dbReference type="KEGG" id="asz:ASN_1627"/>